<dbReference type="InterPro" id="IPR029045">
    <property type="entry name" value="ClpP/crotonase-like_dom_sf"/>
</dbReference>
<reference evidence="3" key="1">
    <citation type="submission" date="2020-02" db="EMBL/GenBank/DDBJ databases">
        <authorList>
            <person name="Meier V. D."/>
        </authorList>
    </citation>
    <scope>NUCLEOTIDE SEQUENCE</scope>
    <source>
        <strain evidence="3">AVDCRST_MAG49</strain>
    </source>
</reference>
<organism evidence="3">
    <name type="scientific">uncultured Thermomicrobiales bacterium</name>
    <dbReference type="NCBI Taxonomy" id="1645740"/>
    <lineage>
        <taxon>Bacteria</taxon>
        <taxon>Pseudomonadati</taxon>
        <taxon>Thermomicrobiota</taxon>
        <taxon>Thermomicrobia</taxon>
        <taxon>Thermomicrobiales</taxon>
        <taxon>environmental samples</taxon>
    </lineage>
</organism>
<dbReference type="Gene3D" id="3.30.750.44">
    <property type="match status" value="1"/>
</dbReference>
<dbReference type="AlphaFoldDB" id="A0A6J4UK23"/>
<dbReference type="InterPro" id="IPR036034">
    <property type="entry name" value="PDZ_sf"/>
</dbReference>
<dbReference type="SMART" id="SM00245">
    <property type="entry name" value="TSPc"/>
    <property type="match status" value="1"/>
</dbReference>
<dbReference type="GO" id="GO:0008236">
    <property type="term" value="F:serine-type peptidase activity"/>
    <property type="evidence" value="ECO:0007669"/>
    <property type="project" value="InterPro"/>
</dbReference>
<dbReference type="InterPro" id="IPR005151">
    <property type="entry name" value="Tail-specific_protease"/>
</dbReference>
<evidence type="ECO:0000313" key="3">
    <source>
        <dbReference type="EMBL" id="CAA9553047.1"/>
    </source>
</evidence>
<dbReference type="InterPro" id="IPR001478">
    <property type="entry name" value="PDZ"/>
</dbReference>
<feature type="domain" description="Tail specific protease" evidence="2">
    <location>
        <begin position="414"/>
        <end position="631"/>
    </location>
</feature>
<evidence type="ECO:0000256" key="1">
    <source>
        <dbReference type="SAM" id="MobiDB-lite"/>
    </source>
</evidence>
<proteinExistence type="predicted"/>
<dbReference type="Gene3D" id="2.30.42.10">
    <property type="match status" value="1"/>
</dbReference>
<dbReference type="Gene3D" id="3.90.226.10">
    <property type="entry name" value="2-enoyl-CoA Hydratase, Chain A, domain 1"/>
    <property type="match status" value="1"/>
</dbReference>
<feature type="compositionally biased region" description="Low complexity" evidence="1">
    <location>
        <begin position="648"/>
        <end position="658"/>
    </location>
</feature>
<dbReference type="GO" id="GO:0030288">
    <property type="term" value="C:outer membrane-bounded periplasmic space"/>
    <property type="evidence" value="ECO:0007669"/>
    <property type="project" value="TreeGrafter"/>
</dbReference>
<dbReference type="GO" id="GO:0004175">
    <property type="term" value="F:endopeptidase activity"/>
    <property type="evidence" value="ECO:0007669"/>
    <property type="project" value="TreeGrafter"/>
</dbReference>
<gene>
    <name evidence="3" type="ORF">AVDCRST_MAG49-2001</name>
</gene>
<evidence type="ECO:0000259" key="2">
    <source>
        <dbReference type="SMART" id="SM00245"/>
    </source>
</evidence>
<feature type="compositionally biased region" description="Low complexity" evidence="1">
    <location>
        <begin position="666"/>
        <end position="678"/>
    </location>
</feature>
<accession>A0A6J4UK23</accession>
<dbReference type="Pfam" id="PF00595">
    <property type="entry name" value="PDZ"/>
    <property type="match status" value="1"/>
</dbReference>
<dbReference type="SUPFAM" id="SSF52096">
    <property type="entry name" value="ClpP/crotonase"/>
    <property type="match status" value="1"/>
</dbReference>
<dbReference type="SUPFAM" id="SSF50156">
    <property type="entry name" value="PDZ domain-like"/>
    <property type="match status" value="1"/>
</dbReference>
<name>A0A6J4UK23_9BACT</name>
<dbReference type="Pfam" id="PF03572">
    <property type="entry name" value="Peptidase_S41"/>
    <property type="match status" value="1"/>
</dbReference>
<dbReference type="EMBL" id="CADCWG010000131">
    <property type="protein sequence ID" value="CAA9553047.1"/>
    <property type="molecule type" value="Genomic_DNA"/>
</dbReference>
<dbReference type="CDD" id="cd06567">
    <property type="entry name" value="Peptidase_S41"/>
    <property type="match status" value="1"/>
</dbReference>
<dbReference type="GO" id="GO:0006508">
    <property type="term" value="P:proteolysis"/>
    <property type="evidence" value="ECO:0007669"/>
    <property type="project" value="InterPro"/>
</dbReference>
<feature type="region of interest" description="Disordered" evidence="1">
    <location>
        <begin position="648"/>
        <end position="693"/>
    </location>
</feature>
<sequence length="693" mass="73538">MPTPRRRPGFGSSRAALSLLVSLLVVGSFVTVRAPTVAQQSDGVTTLTGSVTIASPFQLQISTEPYISLYDMTAFVERDLDLEAPPESYVTANLEGDLLEGATFALSLPIAPKGNLNDVDGGSPGDGVQVYSIEFLSNYFGDPFPGPGEAGAWGTSQTSLVVGPPPFEVTGGQVVVWAPDDEQEFSAGFGEDGLFLTEDDPVEPVETGWTVVDLNSEPFERVRDAEVEIAINEGDDGFTDLGDQSFTDAFDALVDELEVRYAFNGVKNPDWDQVREELRPRVEEAERNDDLVAFNEVIVDFTLLFEDGHVGASIDPSIIQERIGGRLGMRLAETEDGEFIVISVSPGLAAAEAGIERGAVVSEWNGEPVDAAVDAVELIFPESTPFRRRLSQIEFLTRGAVGDQVSVSFSNPDGEEQTADLTLTEDVEGADVAANTALVFGAENPAQLPVDAGVTPNGLGYIRVNTFSASPVMMASAWEQALNTLVGLGAPALVVDVRANGGGAGNIPLYFAGSFYDEPFELDRNLYADENGEFVDIGGDEVLPSPVQWDQPVAVLVDKDCASACEIFAAAMAEDEDHLIVGYTPSAGIEAGVFQWNLPGDIYFQASIIRLERDGEIFVEGQGVPPNVEVPATAENLLSEEDVVLAAAEEALGEAVGETQDDGEAPAEATSEASPEGTPEAEASPENIEPEGP</sequence>
<protein>
    <recommendedName>
        <fullName evidence="2">Tail specific protease domain-containing protein</fullName>
    </recommendedName>
</protein>
<dbReference type="PANTHER" id="PTHR32060">
    <property type="entry name" value="TAIL-SPECIFIC PROTEASE"/>
    <property type="match status" value="1"/>
</dbReference>
<dbReference type="PANTHER" id="PTHR32060:SF30">
    <property type="entry name" value="CARBOXY-TERMINAL PROCESSING PROTEASE CTPA"/>
    <property type="match status" value="1"/>
</dbReference>
<dbReference type="GO" id="GO:0007165">
    <property type="term" value="P:signal transduction"/>
    <property type="evidence" value="ECO:0007669"/>
    <property type="project" value="TreeGrafter"/>
</dbReference>